<evidence type="ECO:0000256" key="8">
    <source>
        <dbReference type="ARBA" id="ARBA00023136"/>
    </source>
</evidence>
<evidence type="ECO:0000256" key="1">
    <source>
        <dbReference type="ARBA" id="ARBA00004145"/>
    </source>
</evidence>
<dbReference type="OrthoDB" id="302453at2759"/>
<dbReference type="PANTHER" id="PTHR11134">
    <property type="entry name" value="ADAPTOR COMPLEX SUBUNIT BETA FAMILY MEMBER"/>
    <property type="match status" value="1"/>
</dbReference>
<dbReference type="InterPro" id="IPR026739">
    <property type="entry name" value="AP_beta"/>
</dbReference>
<dbReference type="SMART" id="SM01020">
    <property type="entry name" value="B2-adapt-app_C"/>
    <property type="match status" value="1"/>
</dbReference>
<dbReference type="PIRSF" id="PIRSF037096">
    <property type="entry name" value="AP3_complex_beta"/>
    <property type="match status" value="1"/>
</dbReference>
<dbReference type="GO" id="GO:0016192">
    <property type="term" value="P:vesicle-mediated transport"/>
    <property type="evidence" value="ECO:0007669"/>
    <property type="project" value="InterPro"/>
</dbReference>
<feature type="domain" description="Beta-adaptin appendage C-terminal subdomain" evidence="13">
    <location>
        <begin position="952"/>
        <end position="1058"/>
    </location>
</feature>
<feature type="compositionally biased region" description="Low complexity" evidence="12">
    <location>
        <begin position="736"/>
        <end position="747"/>
    </location>
</feature>
<evidence type="ECO:0000313" key="15">
    <source>
        <dbReference type="EMBL" id="MBY78396.1"/>
    </source>
</evidence>
<dbReference type="InterPro" id="IPR056314">
    <property type="entry name" value="AP3B1/2_C"/>
</dbReference>
<evidence type="ECO:0000256" key="12">
    <source>
        <dbReference type="SAM" id="MobiDB-lite"/>
    </source>
</evidence>
<feature type="region of interest" description="Disordered" evidence="12">
    <location>
        <begin position="693"/>
        <end position="756"/>
    </location>
</feature>
<reference evidence="15" key="1">
    <citation type="submission" date="2018-04" db="EMBL/GenBank/DDBJ databases">
        <title>Transcriptome assembly of Sipha flava.</title>
        <authorList>
            <person name="Scully E.D."/>
            <person name="Geib S.M."/>
            <person name="Palmer N.A."/>
            <person name="Koch K."/>
            <person name="Bradshaw J."/>
            <person name="Heng-Moss T."/>
            <person name="Sarath G."/>
        </authorList>
    </citation>
    <scope>NUCLEOTIDE SEQUENCE</scope>
</reference>
<dbReference type="SMART" id="SM01355">
    <property type="entry name" value="AP3B1_C"/>
    <property type="match status" value="1"/>
</dbReference>
<evidence type="ECO:0000256" key="5">
    <source>
        <dbReference type="ARBA" id="ARBA00022553"/>
    </source>
</evidence>
<protein>
    <recommendedName>
        <fullName evidence="11">AP-3 complex subunit beta</fullName>
    </recommendedName>
</protein>
<feature type="domain" description="AP-3 complex subunit beta C-terminal" evidence="14">
    <location>
        <begin position="772"/>
        <end position="924"/>
    </location>
</feature>
<reference evidence="17" key="2">
    <citation type="submission" date="2025-04" db="UniProtKB">
        <authorList>
            <consortium name="RefSeq"/>
        </authorList>
    </citation>
    <scope>IDENTIFICATION</scope>
    <source>
        <tissue evidence="17">Whole body</tissue>
    </source>
</reference>
<keyword evidence="6 11" id="KW-0653">Protein transport</keyword>
<dbReference type="Proteomes" id="UP000694846">
    <property type="component" value="Unplaced"/>
</dbReference>
<dbReference type="InterPro" id="IPR016024">
    <property type="entry name" value="ARM-type_fold"/>
</dbReference>
<dbReference type="Gene3D" id="1.25.10.10">
    <property type="entry name" value="Leucine-rich Repeat Variant"/>
    <property type="match status" value="1"/>
</dbReference>
<evidence type="ECO:0000256" key="4">
    <source>
        <dbReference type="ARBA" id="ARBA00022448"/>
    </source>
</evidence>
<evidence type="ECO:0000256" key="9">
    <source>
        <dbReference type="ARBA" id="ARBA00023329"/>
    </source>
</evidence>
<proteinExistence type="inferred from homology"/>
<evidence type="ECO:0000259" key="13">
    <source>
        <dbReference type="SMART" id="SM01020"/>
    </source>
</evidence>
<evidence type="ECO:0000256" key="6">
    <source>
        <dbReference type="ARBA" id="ARBA00022927"/>
    </source>
</evidence>
<dbReference type="GO" id="GO:0006886">
    <property type="term" value="P:intracellular protein transport"/>
    <property type="evidence" value="ECO:0007669"/>
    <property type="project" value="InterPro"/>
</dbReference>
<keyword evidence="9" id="KW-0968">Cytoplasmic vesicle</keyword>
<dbReference type="AlphaFoldDB" id="A0A2S2QKX4"/>
<dbReference type="InterPro" id="IPR002553">
    <property type="entry name" value="Clathrin/coatomer_adapt-like_N"/>
</dbReference>
<dbReference type="EMBL" id="GGMS01009193">
    <property type="protein sequence ID" value="MBY78396.1"/>
    <property type="molecule type" value="Transcribed_RNA"/>
</dbReference>
<comment type="similarity">
    <text evidence="3 11">Belongs to the adaptor complexes large subunit family.</text>
</comment>
<keyword evidence="7" id="KW-0333">Golgi apparatus</keyword>
<dbReference type="Pfam" id="PF24080">
    <property type="entry name" value="AP3B1_C_2"/>
    <property type="match status" value="1"/>
</dbReference>
<evidence type="ECO:0000313" key="16">
    <source>
        <dbReference type="Proteomes" id="UP000694846"/>
    </source>
</evidence>
<evidence type="ECO:0000256" key="2">
    <source>
        <dbReference type="ARBA" id="ARBA00004555"/>
    </source>
</evidence>
<sequence>MNSSATSYSNMSSGTNVAYDKNGLSSSSTTGDGDYTSDPASGGLSSFFVSDYKKHDDLKQMLDSAKDGPKLEAMKRIIGMIAKGRDASELFPAVVKNVVSKNIEVKKLVYVYLVRYAEQQQDLALLSISTFQRALKDPNQLIRASALRVLSSIRVVMIVPIVMLAIKDSAADMSPYVRKTAAHAIPKLYSLDPDQKEELITVIEKLLADKSTLVVGSTVMAFEEVCPERIDLIHKIYRKLCNLLVDIDEWGQVIIVNMLTRYGRTQFVNPNKNDSNDCTKIENANFDNSDLSSCEEAGTEDDKSTVLDQDHRLLLRNAKPLFQSRNAAVVMSVAQLYHHLAPKSEVNIISKALIRLLRSHREVQSVVLNSIASISIARKSMFEPYLKSFFVRSNDPTHIKLLKLDIMTNLANETSISTILREVQTYISSTDKQFVAAAIQAIGRCASNIKEVTETCLSGLVSMLSSRDEAVVAESVVVIKKLLQNQPEAHCDIIRHMARLMDSIAVPQARASILWLLGEYSQLVSTIAPDVLRKVAKTYVTEEDIVKLQIMNLAVKLFLTNPAQTTLLCQYVLKQAKYDQNYDIRDRSRFLNNILFPNEQFKNSVLGKNAKNIFLAEKPAPLLQSNFVDREEYQMGSLSHYINCRAIGYQDLPQFPESPTDSGVRCVAVLEEPEEKIAKQKTEKTITNKKKTFYSDSDESNDDSDDDSNDDDSTDSSSDPSYEKIDSHQKEKFESLVDSNGESSSESESVESDSSEEIIVVNKKEIKTSELAKSNVDLLLELDDFAPVGQSLLPSYGDILSPTTNDQSSPLSFSSKPVNLQYSRKIVAPSFVPSAKTEILNKIKGHNELSILARFTRSPHVVSPKMVSVELSLTNHDKKETLSNIRWTQKSLDMSIHNSAPVAQLLPGSVTLGALGVDFKDSIQPLALEVSWVSSGMERKSEVSLRVPIGELVQPLSMSEEDFENEQVKLKGMNEHTANIALKNANLDITKVIFEIANVTRVITEKENIFRFSGQTLSSNCLVLLTITKQESLATVCVNCEKIVVGSVFLNEIKGLLSQ</sequence>
<dbReference type="SUPFAM" id="SSF48371">
    <property type="entry name" value="ARM repeat"/>
    <property type="match status" value="1"/>
</dbReference>
<dbReference type="GO" id="GO:0030665">
    <property type="term" value="C:clathrin-coated vesicle membrane"/>
    <property type="evidence" value="ECO:0007669"/>
    <property type="project" value="UniProtKB-SubCell"/>
</dbReference>
<evidence type="ECO:0000256" key="10">
    <source>
        <dbReference type="ARBA" id="ARBA00023570"/>
    </source>
</evidence>
<evidence type="ECO:0000256" key="3">
    <source>
        <dbReference type="ARBA" id="ARBA00006613"/>
    </source>
</evidence>
<dbReference type="GO" id="GO:0030123">
    <property type="term" value="C:AP-3 adaptor complex"/>
    <property type="evidence" value="ECO:0007669"/>
    <property type="project" value="UniProtKB-UniRule"/>
</dbReference>
<evidence type="ECO:0000256" key="11">
    <source>
        <dbReference type="PIRNR" id="PIRNR037096"/>
    </source>
</evidence>
<keyword evidence="8 11" id="KW-0472">Membrane</keyword>
<dbReference type="InterPro" id="IPR029390">
    <property type="entry name" value="AP3B_C"/>
</dbReference>
<dbReference type="RefSeq" id="XP_025411299.1">
    <property type="nucleotide sequence ID" value="XM_025555514.1"/>
</dbReference>
<dbReference type="Pfam" id="PF14796">
    <property type="entry name" value="AP3B1_C"/>
    <property type="match status" value="1"/>
</dbReference>
<dbReference type="InterPro" id="IPR026740">
    <property type="entry name" value="AP3_beta"/>
</dbReference>
<feature type="compositionally biased region" description="Basic and acidic residues" evidence="12">
    <location>
        <begin position="721"/>
        <end position="735"/>
    </location>
</feature>
<dbReference type="GO" id="GO:0030131">
    <property type="term" value="C:clathrin adaptor complex"/>
    <property type="evidence" value="ECO:0007669"/>
    <property type="project" value="InterPro"/>
</dbReference>
<name>A0A2S2QKX4_9HEMI</name>
<evidence type="ECO:0000259" key="14">
    <source>
        <dbReference type="SMART" id="SM01355"/>
    </source>
</evidence>
<dbReference type="InterPro" id="IPR015151">
    <property type="entry name" value="B-adaptin_app_sub_C"/>
</dbReference>
<gene>
    <name evidence="15" type="primary">Ap3b2</name>
    <name evidence="17" type="synonym">LOC112684160</name>
    <name evidence="15" type="ORF">g.143476</name>
</gene>
<accession>A0A2S2QKX4</accession>
<organism evidence="15">
    <name type="scientific">Sipha flava</name>
    <name type="common">yellow sugarcane aphid</name>
    <dbReference type="NCBI Taxonomy" id="143950"/>
    <lineage>
        <taxon>Eukaryota</taxon>
        <taxon>Metazoa</taxon>
        <taxon>Ecdysozoa</taxon>
        <taxon>Arthropoda</taxon>
        <taxon>Hexapoda</taxon>
        <taxon>Insecta</taxon>
        <taxon>Pterygota</taxon>
        <taxon>Neoptera</taxon>
        <taxon>Paraneoptera</taxon>
        <taxon>Hemiptera</taxon>
        <taxon>Sternorrhyncha</taxon>
        <taxon>Aphidomorpha</taxon>
        <taxon>Aphidoidea</taxon>
        <taxon>Aphididae</taxon>
        <taxon>Sipha</taxon>
    </lineage>
</organism>
<comment type="function">
    <text evidence="10">Subunit of non-clathrin- and clathrin-associated adaptor protein complex 3 (AP-3) that plays a role in protein sorting in the late-Golgi/trans-Golgi network (TGN) and/or endosomes. The AP complexes mediate both the recruitment of clathrin to membranes and the recognition of sorting signals within the cytosolic tails of transmembrane cargo molecules. AP-3 appears to be involved in the sorting of a subset of transmembrane proteins targeted to lysosomes and lysosome-related organelles. In concert with the BLOC-1 complex, AP-3 is required to target cargos into vesicles assembled at cell bodies for delivery into neurites and nerve terminals.</text>
</comment>
<keyword evidence="5" id="KW-0597">Phosphoprotein</keyword>
<dbReference type="InterPro" id="IPR011989">
    <property type="entry name" value="ARM-like"/>
</dbReference>
<evidence type="ECO:0000256" key="7">
    <source>
        <dbReference type="ARBA" id="ARBA00023034"/>
    </source>
</evidence>
<keyword evidence="16" id="KW-1185">Reference proteome</keyword>
<feature type="compositionally biased region" description="Acidic residues" evidence="12">
    <location>
        <begin position="696"/>
        <end position="714"/>
    </location>
</feature>
<dbReference type="Pfam" id="PF01602">
    <property type="entry name" value="Adaptin_N"/>
    <property type="match status" value="1"/>
</dbReference>
<comment type="subcellular location">
    <subcellularLocation>
        <location evidence="1">Cytoplasmic vesicle</location>
        <location evidence="1">Clathrin-coated vesicle membrane</location>
        <topology evidence="1">Peripheral membrane protein</topology>
        <orientation evidence="1">Cytoplasmic side</orientation>
    </subcellularLocation>
    <subcellularLocation>
        <location evidence="2">Golgi apparatus</location>
    </subcellularLocation>
</comment>
<evidence type="ECO:0000313" key="17">
    <source>
        <dbReference type="RefSeq" id="XP_025411299.1"/>
    </source>
</evidence>
<dbReference type="GO" id="GO:0005794">
    <property type="term" value="C:Golgi apparatus"/>
    <property type="evidence" value="ECO:0007669"/>
    <property type="project" value="UniProtKB-SubCell"/>
</dbReference>
<keyword evidence="4 11" id="KW-0813">Transport</keyword>